<dbReference type="InterPro" id="IPR011006">
    <property type="entry name" value="CheY-like_superfamily"/>
</dbReference>
<dbReference type="InterPro" id="IPR029016">
    <property type="entry name" value="GAF-like_dom_sf"/>
</dbReference>
<name>A0A7I7LFB1_9MYCO</name>
<dbReference type="AlphaFoldDB" id="A0A7I7LFB1"/>
<dbReference type="SUPFAM" id="SSF55781">
    <property type="entry name" value="GAF domain-like"/>
    <property type="match status" value="1"/>
</dbReference>
<keyword evidence="4" id="KW-0804">Transcription</keyword>
<dbReference type="KEGG" id="msho:MSHO_38330"/>
<protein>
    <submittedName>
        <fullName evidence="6">Transcriptional regulator</fullName>
    </submittedName>
</protein>
<dbReference type="InterPro" id="IPR005561">
    <property type="entry name" value="ANTAR"/>
</dbReference>
<dbReference type="Gene3D" id="1.10.10.10">
    <property type="entry name" value="Winged helix-like DNA-binding domain superfamily/Winged helix DNA-binding domain"/>
    <property type="match status" value="1"/>
</dbReference>
<dbReference type="GO" id="GO:0003723">
    <property type="term" value="F:RNA binding"/>
    <property type="evidence" value="ECO:0007669"/>
    <property type="project" value="InterPro"/>
</dbReference>
<reference evidence="6 7" key="1">
    <citation type="journal article" date="2019" name="Emerg. Microbes Infect.">
        <title>Comprehensive subspecies identification of 175 nontuberculous mycobacteria species based on 7547 genomic profiles.</title>
        <authorList>
            <person name="Matsumoto Y."/>
            <person name="Kinjo T."/>
            <person name="Motooka D."/>
            <person name="Nabeya D."/>
            <person name="Jung N."/>
            <person name="Uechi K."/>
            <person name="Horii T."/>
            <person name="Iida T."/>
            <person name="Fujita J."/>
            <person name="Nakamura S."/>
        </authorList>
    </citation>
    <scope>NUCLEOTIDE SEQUENCE [LARGE SCALE GENOMIC DNA]</scope>
    <source>
        <strain evidence="6 7">JCM 12657</strain>
    </source>
</reference>
<evidence type="ECO:0000256" key="1">
    <source>
        <dbReference type="ARBA" id="ARBA00022679"/>
    </source>
</evidence>
<dbReference type="Gene3D" id="3.30.450.40">
    <property type="match status" value="1"/>
</dbReference>
<evidence type="ECO:0000313" key="7">
    <source>
        <dbReference type="Proteomes" id="UP000467164"/>
    </source>
</evidence>
<keyword evidence="1" id="KW-0808">Transferase</keyword>
<evidence type="ECO:0000256" key="4">
    <source>
        <dbReference type="ARBA" id="ARBA00023163"/>
    </source>
</evidence>
<evidence type="ECO:0000313" key="6">
    <source>
        <dbReference type="EMBL" id="BBX58488.1"/>
    </source>
</evidence>
<keyword evidence="3" id="KW-0805">Transcription regulation</keyword>
<dbReference type="InterPro" id="IPR003018">
    <property type="entry name" value="GAF"/>
</dbReference>
<dbReference type="InterPro" id="IPR036388">
    <property type="entry name" value="WH-like_DNA-bd_sf"/>
</dbReference>
<gene>
    <name evidence="6" type="ORF">MSHO_38330</name>
</gene>
<dbReference type="PROSITE" id="PS50921">
    <property type="entry name" value="ANTAR"/>
    <property type="match status" value="1"/>
</dbReference>
<dbReference type="Pfam" id="PF03861">
    <property type="entry name" value="ANTAR"/>
    <property type="match status" value="1"/>
</dbReference>
<keyword evidence="2" id="KW-0418">Kinase</keyword>
<accession>A0A7I7LFB1</accession>
<sequence length="251" mass="26974">MTDIPREPRVLDAIVSLVDSLLDDFDIVDLLTALTERCTELLDIAAAGFLLADPLQQLRLLAATSQRARELELFQLQADEGPCVDCYLSGNPVSVADLGAAVERWPSFVPAAVEAGYASVHAIPMRAAGIVLGALGLFGTRVGELNQADLLVGQTLTHVACVAILQEHTPTPATVLPRLRTALTNHVIVEQAKGLLREQLGVSIEEAFNLLRTYARANGEHLSNVARRLMTDRDSRPALVGEFAELLGAPL</sequence>
<dbReference type="RefSeq" id="WP_198965235.1">
    <property type="nucleotide sequence ID" value="NZ_AP022572.1"/>
</dbReference>
<evidence type="ECO:0000259" key="5">
    <source>
        <dbReference type="PROSITE" id="PS50921"/>
    </source>
</evidence>
<dbReference type="Proteomes" id="UP000467164">
    <property type="component" value="Chromosome"/>
</dbReference>
<dbReference type="GO" id="GO:0016301">
    <property type="term" value="F:kinase activity"/>
    <property type="evidence" value="ECO:0007669"/>
    <property type="project" value="UniProtKB-KW"/>
</dbReference>
<dbReference type="EMBL" id="AP022572">
    <property type="protein sequence ID" value="BBX58488.1"/>
    <property type="molecule type" value="Genomic_DNA"/>
</dbReference>
<organism evidence="6 7">
    <name type="scientific">Mycobacterium shottsii</name>
    <dbReference type="NCBI Taxonomy" id="133549"/>
    <lineage>
        <taxon>Bacteria</taxon>
        <taxon>Bacillati</taxon>
        <taxon>Actinomycetota</taxon>
        <taxon>Actinomycetes</taxon>
        <taxon>Mycobacteriales</taxon>
        <taxon>Mycobacteriaceae</taxon>
        <taxon>Mycobacterium</taxon>
        <taxon>Mycobacterium ulcerans group</taxon>
    </lineage>
</organism>
<dbReference type="SMART" id="SM01012">
    <property type="entry name" value="ANTAR"/>
    <property type="match status" value="1"/>
</dbReference>
<proteinExistence type="predicted"/>
<keyword evidence="7" id="KW-1185">Reference proteome</keyword>
<dbReference type="InterPro" id="IPR012074">
    <property type="entry name" value="GAF_ANTAR"/>
</dbReference>
<dbReference type="Pfam" id="PF13185">
    <property type="entry name" value="GAF_2"/>
    <property type="match status" value="1"/>
</dbReference>
<feature type="domain" description="ANTAR" evidence="5">
    <location>
        <begin position="169"/>
        <end position="230"/>
    </location>
</feature>
<evidence type="ECO:0000256" key="2">
    <source>
        <dbReference type="ARBA" id="ARBA00022777"/>
    </source>
</evidence>
<evidence type="ECO:0000256" key="3">
    <source>
        <dbReference type="ARBA" id="ARBA00023015"/>
    </source>
</evidence>
<dbReference type="PIRSF" id="PIRSF036625">
    <property type="entry name" value="GAF_ANTAR"/>
    <property type="match status" value="1"/>
</dbReference>
<dbReference type="SUPFAM" id="SSF52172">
    <property type="entry name" value="CheY-like"/>
    <property type="match status" value="1"/>
</dbReference>